<dbReference type="EMBL" id="AONQ01000019">
    <property type="protein sequence ID" value="EME70285.1"/>
    <property type="molecule type" value="Genomic_DNA"/>
</dbReference>
<accession>M2Z7I7</accession>
<keyword evidence="5" id="KW-1185">Reference proteome</keyword>
<dbReference type="InterPro" id="IPR045377">
    <property type="entry name" value="Maf_C"/>
</dbReference>
<reference evidence="4 5" key="1">
    <citation type="journal article" date="2014" name="Genome Announc.">
        <title>Draft Genome Sequence of Magnetospirillum sp. Strain SO-1, a Freshwater Magnetotactic Bacterium Isolated from the Ol'khovka River, Russia.</title>
        <authorList>
            <person name="Grouzdev D.S."/>
            <person name="Dziuba M.V."/>
            <person name="Sukhacheva M.S."/>
            <person name="Mardanov A.V."/>
            <person name="Beletskiy A.V."/>
            <person name="Kuznetsov B.B."/>
            <person name="Skryabin K.G."/>
        </authorList>
    </citation>
    <scope>NUCLEOTIDE SEQUENCE [LARGE SCALE GENOMIC DNA]</scope>
    <source>
        <strain evidence="4 5">SO-1</strain>
    </source>
</reference>
<dbReference type="Pfam" id="PF20156">
    <property type="entry name" value="Maf_C"/>
    <property type="match status" value="1"/>
</dbReference>
<dbReference type="Pfam" id="PF20157">
    <property type="entry name" value="Maf_flag10_N"/>
    <property type="match status" value="1"/>
</dbReference>
<protein>
    <recommendedName>
        <fullName evidence="6">DUF115 domain-containing protein</fullName>
    </recommendedName>
</protein>
<evidence type="ECO:0000313" key="5">
    <source>
        <dbReference type="Proteomes" id="UP000011744"/>
    </source>
</evidence>
<dbReference type="InterPro" id="IPR002826">
    <property type="entry name" value="MptE-like"/>
</dbReference>
<evidence type="ECO:0000259" key="1">
    <source>
        <dbReference type="Pfam" id="PF01973"/>
    </source>
</evidence>
<evidence type="ECO:0000313" key="4">
    <source>
        <dbReference type="EMBL" id="EME70285.1"/>
    </source>
</evidence>
<organism evidence="4 5">
    <name type="scientific">Paramagnetospirillum caucaseum</name>
    <dbReference type="NCBI Taxonomy" id="1244869"/>
    <lineage>
        <taxon>Bacteria</taxon>
        <taxon>Pseudomonadati</taxon>
        <taxon>Pseudomonadota</taxon>
        <taxon>Alphaproteobacteria</taxon>
        <taxon>Rhodospirillales</taxon>
        <taxon>Magnetospirillaceae</taxon>
        <taxon>Paramagnetospirillum</taxon>
    </lineage>
</organism>
<dbReference type="eggNOG" id="COG2604">
    <property type="taxonomic scope" value="Bacteria"/>
</dbReference>
<dbReference type="InterPro" id="IPR045376">
    <property type="entry name" value="Maf_N"/>
</dbReference>
<feature type="domain" description="Flagellin glycosyltransferase Maf helical bundle" evidence="2">
    <location>
        <begin position="538"/>
        <end position="658"/>
    </location>
</feature>
<sequence length="661" mass="74497">MDTERVSRNLKAFQTWVPHLAAQLASHVPQSSLVRNADGDWDVEFRGEFLYGPGGRSRSEKAAEALALAPESRVNMAPLSSYNVDLITNRFLSRILRRGTDAGLAFLRYPSGPQGFHVVSFGLGLGYHIPVLMEQVDPISVCIVEPNLDFLVHSLAVMDWVGILEMAAKGRHHVTIEVSEQPSEIARRVRAHLRYSCPIMVDWTRFQQAYPSAILTAAITEFYRDAQLIGIGLGFFHDEMEMVRASYMNLRNADYRIFRQSPYPMPTPVFIVGSGPSLDDDIEVIKAYKDRAVIISCGTAARVLMANGIQPDFQMLLENGAAPYRALKAVADEFGYADTVLIASNTVDPRVKEMFRTPVFYFRNSLSSYTMFSPGDQHTLDESGPTVTNTGVAAALAMGFRELYLFGVDLGTRTQGRHHSKHSLYRHDDDQKDGVDGAMNFDTVFDQVEVANFGGVAHTEAIMLWTRDALGRAIGRYRPAAEVFNCSDGLLIENTRPMSSSSIRLKSTPETKARDLARAWERSLLPAAEGHFDERWQRENWPETIKALLDKVQVVLDGSGRDLNKLMLDLCNTLITENEGPPTVAQYFVRGTLLMSAMCLAYYVRRVQPPERTDEFWTIVEEEFMDILRVLAIQADWFFENIEVFESDEELFEKVTEWCYD</sequence>
<dbReference type="PANTHER" id="PTHR41786:SF1">
    <property type="entry name" value="6-HYDROXYMETHYLPTERIN DIPHOSPHOKINASE MPTE-LIKE DOMAIN-CONTAINING PROTEIN"/>
    <property type="match status" value="1"/>
</dbReference>
<dbReference type="PATRIC" id="fig|1244869.3.peg.1789"/>
<evidence type="ECO:0000259" key="3">
    <source>
        <dbReference type="Pfam" id="PF20157"/>
    </source>
</evidence>
<dbReference type="PANTHER" id="PTHR41786">
    <property type="entry name" value="MOTILITY ACCESSORY FACTOR MAF"/>
    <property type="match status" value="1"/>
</dbReference>
<feature type="domain" description="Glycosyltransferase Maf N-terminal" evidence="3">
    <location>
        <begin position="7"/>
        <end position="229"/>
    </location>
</feature>
<gene>
    <name evidence="4" type="ORF">H261_08868</name>
</gene>
<name>M2Z7I7_9PROT</name>
<dbReference type="Proteomes" id="UP000011744">
    <property type="component" value="Unassembled WGS sequence"/>
</dbReference>
<proteinExistence type="predicted"/>
<dbReference type="AlphaFoldDB" id="M2Z7I7"/>
<comment type="caution">
    <text evidence="4">The sequence shown here is derived from an EMBL/GenBank/DDBJ whole genome shotgun (WGS) entry which is preliminary data.</text>
</comment>
<evidence type="ECO:0000259" key="2">
    <source>
        <dbReference type="Pfam" id="PF20156"/>
    </source>
</evidence>
<dbReference type="Pfam" id="PF01973">
    <property type="entry name" value="MptE-like"/>
    <property type="match status" value="1"/>
</dbReference>
<evidence type="ECO:0008006" key="6">
    <source>
        <dbReference type="Google" id="ProtNLM"/>
    </source>
</evidence>
<dbReference type="STRING" id="1244869.H261_08868"/>
<feature type="domain" description="6-hydroxymethylpterin diphosphokinase MptE-like" evidence="1">
    <location>
        <begin position="266"/>
        <end position="413"/>
    </location>
</feature>